<dbReference type="PANTHER" id="PTHR45566:SF2">
    <property type="entry name" value="NARL SUBFAMILY"/>
    <property type="match status" value="1"/>
</dbReference>
<organism evidence="2">
    <name type="scientific">marine sediment metagenome</name>
    <dbReference type="NCBI Taxonomy" id="412755"/>
    <lineage>
        <taxon>unclassified sequences</taxon>
        <taxon>metagenomes</taxon>
        <taxon>ecological metagenomes</taxon>
    </lineage>
</organism>
<dbReference type="PROSITE" id="PS50110">
    <property type="entry name" value="RESPONSE_REGULATORY"/>
    <property type="match status" value="1"/>
</dbReference>
<accession>A0A0F9BM95</accession>
<dbReference type="SUPFAM" id="SSF52172">
    <property type="entry name" value="CheY-like"/>
    <property type="match status" value="1"/>
</dbReference>
<dbReference type="InterPro" id="IPR001789">
    <property type="entry name" value="Sig_transdc_resp-reg_receiver"/>
</dbReference>
<protein>
    <recommendedName>
        <fullName evidence="1">Response regulatory domain-containing protein</fullName>
    </recommendedName>
</protein>
<sequence length="295" mass="33030">SGYSPMPIKILIADDHAVVREGLRLILEAEGDISVIGEADNGKLAVQQIQKLVPDVVVMDISMPILNGIEATEQIMNAKIPTRIIILSMHSSKEHILHALEVGAQGYLLKESAGKELIKAVRMVYAGHRFLSDSILRTINDGEIHQRKADSKENPIKTKKTYHNMQRLKLKPEKRRHVRFKAPENLFAALGNPVQKVGKVKDISMGGLAFEYIPGEKEDGSASHVDIFLSGNGFYLSKVPCREVYDFIQPAPSISGHVFSDINMNRCGIWFENLTEEINRQLVYFFGKHTTEMVL</sequence>
<dbReference type="EMBL" id="LAZR01040240">
    <property type="protein sequence ID" value="KKL14987.1"/>
    <property type="molecule type" value="Genomic_DNA"/>
</dbReference>
<feature type="domain" description="Response regulatory" evidence="1">
    <location>
        <begin position="9"/>
        <end position="125"/>
    </location>
</feature>
<dbReference type="Gene3D" id="3.40.50.2300">
    <property type="match status" value="1"/>
</dbReference>
<feature type="non-terminal residue" evidence="2">
    <location>
        <position position="1"/>
    </location>
</feature>
<name>A0A0F9BM95_9ZZZZ</name>
<dbReference type="InterPro" id="IPR011006">
    <property type="entry name" value="CheY-like_superfamily"/>
</dbReference>
<gene>
    <name evidence="2" type="ORF">LCGC14_2510120</name>
</gene>
<evidence type="ECO:0000313" key="2">
    <source>
        <dbReference type="EMBL" id="KKL14987.1"/>
    </source>
</evidence>
<dbReference type="InterPro" id="IPR051015">
    <property type="entry name" value="EvgA-like"/>
</dbReference>
<dbReference type="AlphaFoldDB" id="A0A0F9BM95"/>
<dbReference type="SMART" id="SM00448">
    <property type="entry name" value="REC"/>
    <property type="match status" value="1"/>
</dbReference>
<dbReference type="InterPro" id="IPR058245">
    <property type="entry name" value="NreC/VraR/RcsB-like_REC"/>
</dbReference>
<dbReference type="Gene3D" id="2.40.10.220">
    <property type="entry name" value="predicted glycosyltransferase like domains"/>
    <property type="match status" value="1"/>
</dbReference>
<reference evidence="2" key="1">
    <citation type="journal article" date="2015" name="Nature">
        <title>Complex archaea that bridge the gap between prokaryotes and eukaryotes.</title>
        <authorList>
            <person name="Spang A."/>
            <person name="Saw J.H."/>
            <person name="Jorgensen S.L."/>
            <person name="Zaremba-Niedzwiedzka K."/>
            <person name="Martijn J."/>
            <person name="Lind A.E."/>
            <person name="van Eijk R."/>
            <person name="Schleper C."/>
            <person name="Guy L."/>
            <person name="Ettema T.J."/>
        </authorList>
    </citation>
    <scope>NUCLEOTIDE SEQUENCE</scope>
</reference>
<dbReference type="PANTHER" id="PTHR45566">
    <property type="entry name" value="HTH-TYPE TRANSCRIPTIONAL REGULATOR YHJB-RELATED"/>
    <property type="match status" value="1"/>
</dbReference>
<proteinExistence type="predicted"/>
<dbReference type="Pfam" id="PF00072">
    <property type="entry name" value="Response_reg"/>
    <property type="match status" value="1"/>
</dbReference>
<dbReference type="CDD" id="cd17535">
    <property type="entry name" value="REC_NarL-like"/>
    <property type="match status" value="1"/>
</dbReference>
<dbReference type="GO" id="GO:0000160">
    <property type="term" value="P:phosphorelay signal transduction system"/>
    <property type="evidence" value="ECO:0007669"/>
    <property type="project" value="InterPro"/>
</dbReference>
<comment type="caution">
    <text evidence="2">The sequence shown here is derived from an EMBL/GenBank/DDBJ whole genome shotgun (WGS) entry which is preliminary data.</text>
</comment>
<evidence type="ECO:0000259" key="1">
    <source>
        <dbReference type="PROSITE" id="PS50110"/>
    </source>
</evidence>